<dbReference type="InterPro" id="IPR026444">
    <property type="entry name" value="Secre_tail"/>
</dbReference>
<organism evidence="2 3">
    <name type="scientific">Dyadobacter luticola</name>
    <dbReference type="NCBI Taxonomy" id="1979387"/>
    <lineage>
        <taxon>Bacteria</taxon>
        <taxon>Pseudomonadati</taxon>
        <taxon>Bacteroidota</taxon>
        <taxon>Cytophagia</taxon>
        <taxon>Cytophagales</taxon>
        <taxon>Spirosomataceae</taxon>
        <taxon>Dyadobacter</taxon>
    </lineage>
</organism>
<reference evidence="2 3" key="1">
    <citation type="submission" date="2019-05" db="EMBL/GenBank/DDBJ databases">
        <authorList>
            <person name="Qu J.-H."/>
        </authorList>
    </citation>
    <scope>NUCLEOTIDE SEQUENCE [LARGE SCALE GENOMIC DNA]</scope>
    <source>
        <strain evidence="2 3">T17</strain>
    </source>
</reference>
<dbReference type="Proteomes" id="UP000306402">
    <property type="component" value="Unassembled WGS sequence"/>
</dbReference>
<dbReference type="OrthoDB" id="1443240at2"/>
<dbReference type="RefSeq" id="WP_138364982.1">
    <property type="nucleotide sequence ID" value="NZ_VCEJ01000002.1"/>
</dbReference>
<name>A0A5R9L5C5_9BACT</name>
<evidence type="ECO:0000313" key="2">
    <source>
        <dbReference type="EMBL" id="TLV03772.1"/>
    </source>
</evidence>
<dbReference type="EMBL" id="VCEJ01000002">
    <property type="protein sequence ID" value="TLV03772.1"/>
    <property type="molecule type" value="Genomic_DNA"/>
</dbReference>
<evidence type="ECO:0000259" key="1">
    <source>
        <dbReference type="Pfam" id="PF18962"/>
    </source>
</evidence>
<dbReference type="NCBIfam" id="TIGR04183">
    <property type="entry name" value="Por_Secre_tail"/>
    <property type="match status" value="1"/>
</dbReference>
<gene>
    <name evidence="2" type="ORF">FEN17_09315</name>
</gene>
<accession>A0A5R9L5C5</accession>
<dbReference type="AlphaFoldDB" id="A0A5R9L5C5"/>
<keyword evidence="3" id="KW-1185">Reference proteome</keyword>
<comment type="caution">
    <text evidence="2">The sequence shown here is derived from an EMBL/GenBank/DDBJ whole genome shotgun (WGS) entry which is preliminary data.</text>
</comment>
<protein>
    <submittedName>
        <fullName evidence="2">T9SS type A sorting domain-containing protein</fullName>
    </submittedName>
</protein>
<dbReference type="Pfam" id="PF18962">
    <property type="entry name" value="Por_Secre_tail"/>
    <property type="match status" value="1"/>
</dbReference>
<sequence>MLNNSHFEIERSENGLHFEKIGEVRGSGTTAEVKHYQYMDPAPLKKMNYYRLRQVDLDGTSAYSRIVYVLFSEEKSGNVLYPNPAFDFVTIKYEGEEKEVVARLYNGSGQCLKSDLYKTPENIRLDIKDLAPGSYLVQVLDGVSQQTLRFVKK</sequence>
<proteinExistence type="predicted"/>
<evidence type="ECO:0000313" key="3">
    <source>
        <dbReference type="Proteomes" id="UP000306402"/>
    </source>
</evidence>
<feature type="domain" description="Secretion system C-terminal sorting" evidence="1">
    <location>
        <begin position="80"/>
        <end position="147"/>
    </location>
</feature>